<feature type="compositionally biased region" description="Gly residues" evidence="1">
    <location>
        <begin position="102"/>
        <end position="111"/>
    </location>
</feature>
<evidence type="ECO:0000256" key="1">
    <source>
        <dbReference type="SAM" id="MobiDB-lite"/>
    </source>
</evidence>
<dbReference type="EMBL" id="CAWUPB010001159">
    <property type="protein sequence ID" value="CAK7340227.1"/>
    <property type="molecule type" value="Genomic_DNA"/>
</dbReference>
<protein>
    <submittedName>
        <fullName evidence="2">Uncharacterized protein</fullName>
    </submittedName>
</protein>
<gene>
    <name evidence="2" type="ORF">DCAF_LOCUS15308</name>
</gene>
<reference evidence="2 3" key="1">
    <citation type="submission" date="2024-01" db="EMBL/GenBank/DDBJ databases">
        <authorList>
            <person name="Waweru B."/>
        </authorList>
    </citation>
    <scope>NUCLEOTIDE SEQUENCE [LARGE SCALE GENOMIC DNA]</scope>
</reference>
<dbReference type="Proteomes" id="UP001314170">
    <property type="component" value="Unassembled WGS sequence"/>
</dbReference>
<comment type="caution">
    <text evidence="2">The sequence shown here is derived from an EMBL/GenBank/DDBJ whole genome shotgun (WGS) entry which is preliminary data.</text>
</comment>
<feature type="region of interest" description="Disordered" evidence="1">
    <location>
        <begin position="97"/>
        <end position="119"/>
    </location>
</feature>
<evidence type="ECO:0000313" key="2">
    <source>
        <dbReference type="EMBL" id="CAK7340227.1"/>
    </source>
</evidence>
<accession>A0AAV1RXE4</accession>
<keyword evidence="3" id="KW-1185">Reference proteome</keyword>
<evidence type="ECO:0000313" key="3">
    <source>
        <dbReference type="Proteomes" id="UP001314170"/>
    </source>
</evidence>
<feature type="compositionally biased region" description="Basic and acidic residues" evidence="1">
    <location>
        <begin position="8"/>
        <end position="18"/>
    </location>
</feature>
<sequence>MIAQLPKISREKATHAQESKIGSTKSRPQKRLCSQVYSCGSNPTCHDSDDKFESLRALVWLVKFQLLYQTEVAAILGSAADGDKAKKSRRIMIKTGIKRNNKGGGDNGGNTSGSTSKDTVSTTMATMDLKLNSLNINFYAKT</sequence>
<dbReference type="AlphaFoldDB" id="A0AAV1RXE4"/>
<feature type="region of interest" description="Disordered" evidence="1">
    <location>
        <begin position="1"/>
        <end position="27"/>
    </location>
</feature>
<proteinExistence type="predicted"/>
<name>A0AAV1RXE4_9ROSI</name>
<organism evidence="2 3">
    <name type="scientific">Dovyalis caffra</name>
    <dbReference type="NCBI Taxonomy" id="77055"/>
    <lineage>
        <taxon>Eukaryota</taxon>
        <taxon>Viridiplantae</taxon>
        <taxon>Streptophyta</taxon>
        <taxon>Embryophyta</taxon>
        <taxon>Tracheophyta</taxon>
        <taxon>Spermatophyta</taxon>
        <taxon>Magnoliopsida</taxon>
        <taxon>eudicotyledons</taxon>
        <taxon>Gunneridae</taxon>
        <taxon>Pentapetalae</taxon>
        <taxon>rosids</taxon>
        <taxon>fabids</taxon>
        <taxon>Malpighiales</taxon>
        <taxon>Salicaceae</taxon>
        <taxon>Flacourtieae</taxon>
        <taxon>Dovyalis</taxon>
    </lineage>
</organism>